<dbReference type="SUPFAM" id="SSF52540">
    <property type="entry name" value="P-loop containing nucleoside triphosphate hydrolases"/>
    <property type="match status" value="1"/>
</dbReference>
<evidence type="ECO:0000256" key="1">
    <source>
        <dbReference type="SAM" id="MobiDB-lite"/>
    </source>
</evidence>
<dbReference type="InterPro" id="IPR001650">
    <property type="entry name" value="Helicase_C-like"/>
</dbReference>
<feature type="domain" description="Helicase C-terminal" evidence="2">
    <location>
        <begin position="750"/>
        <end position="848"/>
    </location>
</feature>
<dbReference type="EMBL" id="BAAAQA010000015">
    <property type="protein sequence ID" value="GAA2115569.1"/>
    <property type="molecule type" value="Genomic_DNA"/>
</dbReference>
<dbReference type="Proteomes" id="UP001500166">
    <property type="component" value="Unassembled WGS sequence"/>
</dbReference>
<evidence type="ECO:0000259" key="2">
    <source>
        <dbReference type="Pfam" id="PF00271"/>
    </source>
</evidence>
<protein>
    <recommendedName>
        <fullName evidence="2">Helicase C-terminal domain-containing protein</fullName>
    </recommendedName>
</protein>
<dbReference type="InterPro" id="IPR027417">
    <property type="entry name" value="P-loop_NTPase"/>
</dbReference>
<evidence type="ECO:0000313" key="3">
    <source>
        <dbReference type="EMBL" id="GAA2115569.1"/>
    </source>
</evidence>
<feature type="region of interest" description="Disordered" evidence="1">
    <location>
        <begin position="978"/>
        <end position="1009"/>
    </location>
</feature>
<name>A0ABP5JEV5_9MICC</name>
<comment type="caution">
    <text evidence="3">The sequence shown here is derived from an EMBL/GenBank/DDBJ whole genome shotgun (WGS) entry which is preliminary data.</text>
</comment>
<dbReference type="RefSeq" id="WP_344224245.1">
    <property type="nucleotide sequence ID" value="NZ_BAAAQA010000015.1"/>
</dbReference>
<dbReference type="Gene3D" id="3.40.50.300">
    <property type="entry name" value="P-loop containing nucleotide triphosphate hydrolases"/>
    <property type="match status" value="1"/>
</dbReference>
<gene>
    <name evidence="3" type="ORF">GCM10009824_13580</name>
</gene>
<evidence type="ECO:0000313" key="4">
    <source>
        <dbReference type="Proteomes" id="UP001500166"/>
    </source>
</evidence>
<sequence length="1009" mass="111321">MTYDNDPDGLYDSSWRFLDWMHRRVVEDARGDHLDVSHTAPRNRFWLGRLASESAVINSPLGHRAEKLDPCAIGIRLRPATAGPWTLKLAVRFHCWEPQPDGTFSKSSLVSAMINATVAQDGTLSDNGANSIATQLGVLGLAGRSAEIRVDLETWREHDELVVSFVNTSDEPDKNTPDTHLYEVALKVSGLATTDFQLESLPDSFRYDRSVAAIGINCGVEKTNSGFRTSDTITVDKNRPRYWNHSAPQPDFTFDTLSIDPLPQLRQLIESAREWGDEHWGSEALAARSTGWTAAMHAEAEKASAAYTAEVERLERGYDALVTDPQLLQALKLASAAIRHAAAGKYDAWRPFQIGFLISALPGVIDPDDAQTVDTVWFATGGGKTETYLGLLVTAIIYDRLTGKSEGITAWTRFPLRMLSLQQTQRFADALAGAELERRKHGIGGAPISLGFYVGQGGTPNSIPLEGEPNAVDRSMPVRYQVLLRCPFCRNEQITMRFDRARWTLEHVCGKAACPWGDNPLPFYIVDQEIYRFLPTVVVGTLDKAALVSMQTAMRGFFGPPAGVCSKPEHGYTFASRSKSPSGCLVPGCNGTRRPLGMDASRWAPSFRLQDELHLLRDSLGAVDSHYESLLDHLQNALTGTRAKIVASSATLSGVERQVDVLYRRDVRVFPQPGPALNESFWSESNTVPARRYVAVAPRGVTLEFVSDRALNTLQSCVRELVDNPAGVCGSLGIPVQHAAHLISQYGVDLVYGNTVRDVEAARRSAETEFPYSVNAESLTGGTPFEDVRRILERLDTPESDFASRIHLIAASSMISHGVDIDRFNIMVMKGLPLTTAEFIQTSARVGRRWPGIVYVLHRITREREVATYAQFDKFITQGDRFVEPIPITRASRRVLALTAIGAEEARRLAVHEYTAGTALTTITKLRNHYRDAGVTAKTETDALTDALGLDGPLDELLRRDINEWAISYFDNLTDPATQAKWPSDLSPSGQPMRSLRDVEEGVPITGEE</sequence>
<proteinExistence type="predicted"/>
<reference evidence="4" key="1">
    <citation type="journal article" date="2019" name="Int. J. Syst. Evol. Microbiol.">
        <title>The Global Catalogue of Microorganisms (GCM) 10K type strain sequencing project: providing services to taxonomists for standard genome sequencing and annotation.</title>
        <authorList>
            <consortium name="The Broad Institute Genomics Platform"/>
            <consortium name="The Broad Institute Genome Sequencing Center for Infectious Disease"/>
            <person name="Wu L."/>
            <person name="Ma J."/>
        </authorList>
    </citation>
    <scope>NUCLEOTIDE SEQUENCE [LARGE SCALE GENOMIC DNA]</scope>
    <source>
        <strain evidence="4">JCM 15914</strain>
    </source>
</reference>
<dbReference type="CDD" id="cd18785">
    <property type="entry name" value="SF2_C"/>
    <property type="match status" value="1"/>
</dbReference>
<dbReference type="Pfam" id="PF00271">
    <property type="entry name" value="Helicase_C"/>
    <property type="match status" value="1"/>
</dbReference>
<keyword evidence="4" id="KW-1185">Reference proteome</keyword>
<accession>A0ABP5JEV5</accession>
<organism evidence="3 4">
    <name type="scientific">Kocuria atrinae</name>
    <dbReference type="NCBI Taxonomy" id="592377"/>
    <lineage>
        <taxon>Bacteria</taxon>
        <taxon>Bacillati</taxon>
        <taxon>Actinomycetota</taxon>
        <taxon>Actinomycetes</taxon>
        <taxon>Micrococcales</taxon>
        <taxon>Micrococcaceae</taxon>
        <taxon>Kocuria</taxon>
    </lineage>
</organism>